<dbReference type="RefSeq" id="WP_255935321.1">
    <property type="nucleotide sequence ID" value="NZ_CP050467.1"/>
</dbReference>
<sequence length="89" mass="10085">MKTEIFWQTVSQMADITCSSAKLMVAQGQSSEVYEREQIQLLKAKCERRLRVIDDEVALNRGNGLKPGCDDSREEQSHLTQSPAKITEE</sequence>
<accession>A0AAE9SPZ3</accession>
<feature type="region of interest" description="Disordered" evidence="1">
    <location>
        <begin position="63"/>
        <end position="89"/>
    </location>
</feature>
<proteinExistence type="predicted"/>
<name>A0AAE9SPZ3_9VIBR</name>
<protein>
    <submittedName>
        <fullName evidence="2">Uncharacterized protein</fullName>
    </submittedName>
</protein>
<reference evidence="2" key="1">
    <citation type="submission" date="2020-03" db="EMBL/GenBank/DDBJ databases">
        <title>Five strains of Vibrio campbellii isolated from Mariana Trench.</title>
        <authorList>
            <person name="Liang J."/>
            <person name="Zhang X.-H."/>
        </authorList>
    </citation>
    <scope>NUCLEOTIDE SEQUENCE</scope>
    <source>
        <strain evidence="2">LJC014</strain>
    </source>
</reference>
<dbReference type="Proteomes" id="UP001058687">
    <property type="component" value="Chromosome 1"/>
</dbReference>
<dbReference type="EMBL" id="CP050467">
    <property type="protein sequence ID" value="UTZ27715.1"/>
    <property type="molecule type" value="Genomic_DNA"/>
</dbReference>
<evidence type="ECO:0000313" key="3">
    <source>
        <dbReference type="Proteomes" id="UP001058687"/>
    </source>
</evidence>
<evidence type="ECO:0000256" key="1">
    <source>
        <dbReference type="SAM" id="MobiDB-lite"/>
    </source>
</evidence>
<organism evidence="2 3">
    <name type="scientific">Vibrio campbellii</name>
    <dbReference type="NCBI Taxonomy" id="680"/>
    <lineage>
        <taxon>Bacteria</taxon>
        <taxon>Pseudomonadati</taxon>
        <taxon>Pseudomonadota</taxon>
        <taxon>Gammaproteobacteria</taxon>
        <taxon>Vibrionales</taxon>
        <taxon>Vibrionaceae</taxon>
        <taxon>Vibrio</taxon>
    </lineage>
</organism>
<gene>
    <name evidence="2" type="ORF">HB761_13735</name>
</gene>
<feature type="compositionally biased region" description="Polar residues" evidence="1">
    <location>
        <begin position="78"/>
        <end position="89"/>
    </location>
</feature>
<feature type="compositionally biased region" description="Basic and acidic residues" evidence="1">
    <location>
        <begin position="68"/>
        <end position="77"/>
    </location>
</feature>
<evidence type="ECO:0000313" key="2">
    <source>
        <dbReference type="EMBL" id="UTZ27715.1"/>
    </source>
</evidence>
<dbReference type="AlphaFoldDB" id="A0AAE9SPZ3"/>